<proteinExistence type="inferred from homology"/>
<accession>A0A078MUF6</accession>
<dbReference type="PATRIC" id="fig|1461584.3.peg.3201"/>
<dbReference type="SUPFAM" id="SSF140453">
    <property type="entry name" value="EsxAB dimer-like"/>
    <property type="match status" value="1"/>
</dbReference>
<comment type="similarity">
    <text evidence="1">Belongs to the WXG100 family.</text>
</comment>
<dbReference type="EMBL" id="LN483072">
    <property type="protein sequence ID" value="CEA09854.1"/>
    <property type="molecule type" value="Genomic_DNA"/>
</dbReference>
<sequence>MALIQVDSDVLIARSAEVQGTIDRLQAEINGMQSGLQALADSWQGQASANFQSVVAEWRATQAQVEESLASINQALRFASEQYAETEAANTALFRY</sequence>
<dbReference type="Gene3D" id="1.10.287.1060">
    <property type="entry name" value="ESAT-6-like"/>
    <property type="match status" value="1"/>
</dbReference>
<evidence type="ECO:0000256" key="1">
    <source>
        <dbReference type="RuleBase" id="RU362001"/>
    </source>
</evidence>
<dbReference type="InterPro" id="IPR036689">
    <property type="entry name" value="ESAT-6-like_sf"/>
</dbReference>
<evidence type="ECO:0000313" key="2">
    <source>
        <dbReference type="EMBL" id="CEA09854.1"/>
    </source>
</evidence>
<reference evidence="2" key="1">
    <citation type="submission" date="2014-07" db="EMBL/GenBank/DDBJ databases">
        <authorList>
            <person name="Urmite Genomes Urmite Genomes"/>
        </authorList>
    </citation>
    <scope>NUCLEOTIDE SEQUENCE</scope>
    <source>
        <strain evidence="2">11W110_air</strain>
    </source>
</reference>
<dbReference type="InterPro" id="IPR010310">
    <property type="entry name" value="T7SS_ESAT-6-like"/>
</dbReference>
<dbReference type="Pfam" id="PF06013">
    <property type="entry name" value="WXG100"/>
    <property type="match status" value="1"/>
</dbReference>
<dbReference type="NCBIfam" id="TIGR03930">
    <property type="entry name" value="WXG100_ESAT6"/>
    <property type="match status" value="1"/>
</dbReference>
<organism evidence="2">
    <name type="scientific">Arthrobacter saudimassiliensis</name>
    <dbReference type="NCBI Taxonomy" id="1461584"/>
    <lineage>
        <taxon>Bacteria</taxon>
        <taxon>Bacillati</taxon>
        <taxon>Actinomycetota</taxon>
        <taxon>Actinomycetes</taxon>
        <taxon>Micrococcales</taxon>
        <taxon>Micrococcaceae</taxon>
        <taxon>Arthrobacter</taxon>
    </lineage>
</organism>
<protein>
    <recommendedName>
        <fullName evidence="1">ESAT-6-like protein</fullName>
    </recommendedName>
</protein>
<gene>
    <name evidence="2" type="ORF">BN1051_03231</name>
</gene>
<dbReference type="AlphaFoldDB" id="A0A078MUF6"/>
<name>A0A078MUF6_9MICC</name>